<feature type="compositionally biased region" description="Low complexity" evidence="1">
    <location>
        <begin position="1"/>
        <end position="12"/>
    </location>
</feature>
<name>A0A2S3HE33_9POAL</name>
<gene>
    <name evidence="2" type="ORF">PAHAL_3G431800</name>
</gene>
<accession>A0A2S3HE33</accession>
<dbReference type="AlphaFoldDB" id="A0A2S3HE33"/>
<sequence length="128" mass="13975">MPSPPRLASAGLPSPPPQAPSSLGVRYTRSSGAPAPACSPHRAVVLQLYRPHPVKTIVEGLKRYWKEICDLIFEDTSSGTHRQEAALFEEIWQASEATCEQHARVSGISSTSVYNMVVTPTDFQLSIQ</sequence>
<evidence type="ECO:0000313" key="2">
    <source>
        <dbReference type="EMBL" id="PAN21072.2"/>
    </source>
</evidence>
<dbReference type="Gramene" id="PAN21072">
    <property type="protein sequence ID" value="PAN21072"/>
    <property type="gene ID" value="PAHAL_3G431800"/>
</dbReference>
<organism evidence="2">
    <name type="scientific">Panicum hallii</name>
    <dbReference type="NCBI Taxonomy" id="206008"/>
    <lineage>
        <taxon>Eukaryota</taxon>
        <taxon>Viridiplantae</taxon>
        <taxon>Streptophyta</taxon>
        <taxon>Embryophyta</taxon>
        <taxon>Tracheophyta</taxon>
        <taxon>Spermatophyta</taxon>
        <taxon>Magnoliopsida</taxon>
        <taxon>Liliopsida</taxon>
        <taxon>Poales</taxon>
        <taxon>Poaceae</taxon>
        <taxon>PACMAD clade</taxon>
        <taxon>Panicoideae</taxon>
        <taxon>Panicodae</taxon>
        <taxon>Paniceae</taxon>
        <taxon>Panicinae</taxon>
        <taxon>Panicum</taxon>
        <taxon>Panicum sect. Panicum</taxon>
    </lineage>
</organism>
<dbReference type="Proteomes" id="UP000243499">
    <property type="component" value="Chromosome 3"/>
</dbReference>
<proteinExistence type="predicted"/>
<reference evidence="2" key="1">
    <citation type="submission" date="2018-04" db="EMBL/GenBank/DDBJ databases">
        <title>WGS assembly of Panicum hallii.</title>
        <authorList>
            <person name="Lovell J."/>
            <person name="Jenkins J."/>
            <person name="Lowry D."/>
            <person name="Mamidi S."/>
            <person name="Sreedasyam A."/>
            <person name="Weng X."/>
            <person name="Barry K."/>
            <person name="Bonette J."/>
            <person name="Campitelli B."/>
            <person name="Daum C."/>
            <person name="Gordon S."/>
            <person name="Gould B."/>
            <person name="Lipzen A."/>
            <person name="Macqueen A."/>
            <person name="Palacio-Mejia J."/>
            <person name="Plott C."/>
            <person name="Shakirov E."/>
            <person name="Shu S."/>
            <person name="Yoshinaga Y."/>
            <person name="Zane M."/>
            <person name="Rokhsar D."/>
            <person name="Grimwood J."/>
            <person name="Schmutz J."/>
            <person name="Juenger T."/>
        </authorList>
    </citation>
    <scope>NUCLEOTIDE SEQUENCE [LARGE SCALE GENOMIC DNA]</scope>
    <source>
        <strain evidence="2">FIL2</strain>
    </source>
</reference>
<dbReference type="EMBL" id="CM008048">
    <property type="protein sequence ID" value="PAN21072.2"/>
    <property type="molecule type" value="Genomic_DNA"/>
</dbReference>
<feature type="region of interest" description="Disordered" evidence="1">
    <location>
        <begin position="1"/>
        <end position="35"/>
    </location>
</feature>
<evidence type="ECO:0000256" key="1">
    <source>
        <dbReference type="SAM" id="MobiDB-lite"/>
    </source>
</evidence>
<protein>
    <submittedName>
        <fullName evidence="2">Uncharacterized protein</fullName>
    </submittedName>
</protein>